<dbReference type="InterPro" id="IPR028082">
    <property type="entry name" value="Peripla_BP_I"/>
</dbReference>
<keyword evidence="1" id="KW-0805">Transcription regulation</keyword>
<sequence length="357" mass="37935">MAKVTRDDVARLAGTSTAVVSYVINDGPRPVAPATKERVLAAIEQLGYRPNSVAQAMASRRTNLIGMIVPDARQPFFAEMAHAVERAASDRGKLVLIGNSDYVEDREMHYIQAFLGMRVSGLILVSQGAPQRAAKEFAAMEGAKVVLLHRRPEAADDVSVVTDDIGGAEMVVRHLLEVHGHPYVACFGGPVDTPVPGDPVIDHIAGWQRAMATTGQDSNGHLVEAPFHRYGAYQVALKLLSSPQRPPAIFCSTDDQAIGVLRAARELNLRVPEDLAVAGFDDIPEAALADPPLTTVASEGEAMARAAVDLVLDDSLMVPGSATERVRRFPSRLVVRRSCGCPGEPALDGAPSGAGAE</sequence>
<evidence type="ECO:0000256" key="3">
    <source>
        <dbReference type="ARBA" id="ARBA00023163"/>
    </source>
</evidence>
<dbReference type="SMART" id="SM00354">
    <property type="entry name" value="HTH_LACI"/>
    <property type="match status" value="1"/>
</dbReference>
<dbReference type="Gene3D" id="1.10.260.40">
    <property type="entry name" value="lambda repressor-like DNA-binding domains"/>
    <property type="match status" value="1"/>
</dbReference>
<dbReference type="RefSeq" id="WP_141634569.1">
    <property type="nucleotide sequence ID" value="NZ_VIGB01000003.1"/>
</dbReference>
<name>A0A540W4S1_9ACTN</name>
<dbReference type="InterPro" id="IPR000843">
    <property type="entry name" value="HTH_LacI"/>
</dbReference>
<dbReference type="EMBL" id="VIGB01000003">
    <property type="protein sequence ID" value="TQF03973.1"/>
    <property type="molecule type" value="Genomic_DNA"/>
</dbReference>
<evidence type="ECO:0000313" key="5">
    <source>
        <dbReference type="EMBL" id="TQF03973.1"/>
    </source>
</evidence>
<dbReference type="PROSITE" id="PS50932">
    <property type="entry name" value="HTH_LACI_2"/>
    <property type="match status" value="1"/>
</dbReference>
<dbReference type="InterPro" id="IPR046335">
    <property type="entry name" value="LacI/GalR-like_sensor"/>
</dbReference>
<dbReference type="SUPFAM" id="SSF47413">
    <property type="entry name" value="lambda repressor-like DNA-binding domains"/>
    <property type="match status" value="1"/>
</dbReference>
<feature type="domain" description="HTH lacI-type" evidence="4">
    <location>
        <begin position="4"/>
        <end position="59"/>
    </location>
</feature>
<dbReference type="PANTHER" id="PTHR30146">
    <property type="entry name" value="LACI-RELATED TRANSCRIPTIONAL REPRESSOR"/>
    <property type="match status" value="1"/>
</dbReference>
<dbReference type="CDD" id="cd01392">
    <property type="entry name" value="HTH_LacI"/>
    <property type="match status" value="1"/>
</dbReference>
<dbReference type="Gene3D" id="3.40.50.2300">
    <property type="match status" value="2"/>
</dbReference>
<dbReference type="CDD" id="cd06267">
    <property type="entry name" value="PBP1_LacI_sugar_binding-like"/>
    <property type="match status" value="1"/>
</dbReference>
<evidence type="ECO:0000256" key="2">
    <source>
        <dbReference type="ARBA" id="ARBA00023125"/>
    </source>
</evidence>
<dbReference type="GO" id="GO:0003700">
    <property type="term" value="F:DNA-binding transcription factor activity"/>
    <property type="evidence" value="ECO:0007669"/>
    <property type="project" value="TreeGrafter"/>
</dbReference>
<dbReference type="AlphaFoldDB" id="A0A540W4S1"/>
<dbReference type="GO" id="GO:0000976">
    <property type="term" value="F:transcription cis-regulatory region binding"/>
    <property type="evidence" value="ECO:0007669"/>
    <property type="project" value="TreeGrafter"/>
</dbReference>
<evidence type="ECO:0000256" key="1">
    <source>
        <dbReference type="ARBA" id="ARBA00023015"/>
    </source>
</evidence>
<dbReference type="Pfam" id="PF00356">
    <property type="entry name" value="LacI"/>
    <property type="match status" value="1"/>
</dbReference>
<dbReference type="OrthoDB" id="37081at2"/>
<protein>
    <submittedName>
        <fullName evidence="5">LacI family transcriptional regulator</fullName>
    </submittedName>
</protein>
<dbReference type="SUPFAM" id="SSF53822">
    <property type="entry name" value="Periplasmic binding protein-like I"/>
    <property type="match status" value="1"/>
</dbReference>
<evidence type="ECO:0000313" key="6">
    <source>
        <dbReference type="Proteomes" id="UP000319103"/>
    </source>
</evidence>
<dbReference type="Proteomes" id="UP000319103">
    <property type="component" value="Unassembled WGS sequence"/>
</dbReference>
<gene>
    <name evidence="5" type="ORF">E6W39_19180</name>
</gene>
<dbReference type="Pfam" id="PF13377">
    <property type="entry name" value="Peripla_BP_3"/>
    <property type="match status" value="1"/>
</dbReference>
<evidence type="ECO:0000259" key="4">
    <source>
        <dbReference type="PROSITE" id="PS50932"/>
    </source>
</evidence>
<organism evidence="5 6">
    <name type="scientific">Kitasatospora acidiphila</name>
    <dbReference type="NCBI Taxonomy" id="2567942"/>
    <lineage>
        <taxon>Bacteria</taxon>
        <taxon>Bacillati</taxon>
        <taxon>Actinomycetota</taxon>
        <taxon>Actinomycetes</taxon>
        <taxon>Kitasatosporales</taxon>
        <taxon>Streptomycetaceae</taxon>
        <taxon>Kitasatospora</taxon>
    </lineage>
</organism>
<keyword evidence="3" id="KW-0804">Transcription</keyword>
<dbReference type="InterPro" id="IPR010982">
    <property type="entry name" value="Lambda_DNA-bd_dom_sf"/>
</dbReference>
<keyword evidence="6" id="KW-1185">Reference proteome</keyword>
<comment type="caution">
    <text evidence="5">The sequence shown here is derived from an EMBL/GenBank/DDBJ whole genome shotgun (WGS) entry which is preliminary data.</text>
</comment>
<proteinExistence type="predicted"/>
<dbReference type="PANTHER" id="PTHR30146:SF109">
    <property type="entry name" value="HTH-TYPE TRANSCRIPTIONAL REGULATOR GALS"/>
    <property type="match status" value="1"/>
</dbReference>
<keyword evidence="2" id="KW-0238">DNA-binding</keyword>
<accession>A0A540W4S1</accession>
<reference evidence="5 6" key="1">
    <citation type="submission" date="2019-06" db="EMBL/GenBank/DDBJ databases">
        <title>Description of Kitasatospora acidophila sp. nov. isolated from pine grove soil, and reclassification of Streptomyces novaecaesareae to Kitasatospora novaeceasareae comb. nov.</title>
        <authorList>
            <person name="Kim M.J."/>
        </authorList>
    </citation>
    <scope>NUCLEOTIDE SEQUENCE [LARGE SCALE GENOMIC DNA]</scope>
    <source>
        <strain evidence="5 6">MMS16-CNU292</strain>
    </source>
</reference>